<feature type="region of interest" description="Disordered" evidence="1">
    <location>
        <begin position="120"/>
        <end position="663"/>
    </location>
</feature>
<comment type="caution">
    <text evidence="3">The sequence shown here is derived from an EMBL/GenBank/DDBJ whole genome shotgun (WGS) entry which is preliminary data.</text>
</comment>
<feature type="compositionally biased region" description="Basic and acidic residues" evidence="1">
    <location>
        <begin position="437"/>
        <end position="487"/>
    </location>
</feature>
<feature type="transmembrane region" description="Helical" evidence="2">
    <location>
        <begin position="15"/>
        <end position="35"/>
    </location>
</feature>
<feature type="compositionally biased region" description="Low complexity" evidence="1">
    <location>
        <begin position="246"/>
        <end position="261"/>
    </location>
</feature>
<proteinExistence type="predicted"/>
<feature type="compositionally biased region" description="Gly residues" evidence="1">
    <location>
        <begin position="563"/>
        <end position="580"/>
    </location>
</feature>
<evidence type="ECO:0000256" key="2">
    <source>
        <dbReference type="SAM" id="Phobius"/>
    </source>
</evidence>
<keyword evidence="4" id="KW-1185">Reference proteome</keyword>
<feature type="compositionally biased region" description="Basic and acidic residues" evidence="1">
    <location>
        <begin position="186"/>
        <end position="197"/>
    </location>
</feature>
<feature type="compositionally biased region" description="Low complexity" evidence="1">
    <location>
        <begin position="134"/>
        <end position="146"/>
    </location>
</feature>
<keyword evidence="2" id="KW-0472">Membrane</keyword>
<protein>
    <submittedName>
        <fullName evidence="3">Uncharacterized protein</fullName>
    </submittedName>
</protein>
<accession>A0A495JKY4</accession>
<feature type="compositionally biased region" description="Basic and acidic residues" evidence="1">
    <location>
        <begin position="373"/>
        <end position="393"/>
    </location>
</feature>
<organism evidence="3 4">
    <name type="scientific">Micromonospora pisi</name>
    <dbReference type="NCBI Taxonomy" id="589240"/>
    <lineage>
        <taxon>Bacteria</taxon>
        <taxon>Bacillati</taxon>
        <taxon>Actinomycetota</taxon>
        <taxon>Actinomycetes</taxon>
        <taxon>Micromonosporales</taxon>
        <taxon>Micromonosporaceae</taxon>
        <taxon>Micromonospora</taxon>
    </lineage>
</organism>
<keyword evidence="2" id="KW-0812">Transmembrane</keyword>
<gene>
    <name evidence="3" type="ORF">BDK92_3982</name>
</gene>
<name>A0A495JKY4_9ACTN</name>
<sequence length="663" mass="69371">MPAGDDTEPPRRRQLLTTLSWTGVGLASLAALMLLFGQSNGLLRITALLGVLAIVLIGLSVTLRGNSETEGAELEEALLERIEEVRGTLRQDIATAARSTHQALGEQLQAVQHNVAALRRQADAAGTESGPGRGDPAAGRGAARAEAAPDRTSAPPPDAARNGPPSVPVTGPSPGSRSATGYPGPNRRESDHREPVRQEAYGGSARNHEQYPAQYGAGQYGGGAQYGAEPYRGGQYDGAQQGGPEQYDGSQYDGGQYDGAEPYGGGRYGGAMPESGYGGRERGGRATVPPATGAAPPRPHLGGGVVRHTETVKVTTRHTIVGPPGDDSGPGHVYGNVYGGGGGYAPEADYPSSDRYPPGEGYRGGGGADADEWSDRPARGRRAASPDDEHRGDWSGAHPGGETPRSERYVSAEPDGAGFEDASRWSGRAGDRWASVRNDERGSELRMGERRAAVRADESGTELRVEDRWASMRREEPRRDGSRRDEPGWAGDRPAAPEGGGRRRADQWGDADRGASGDGDRRHRGASADGDRRGDPQWAGSGNRQRAGAGDVYWAEPDASGGRWSGAGGDPAGGRWSGRGEGQDDGRWSDAGAGAWPDRGRDRSPVVPALPAGSAEPNGGWRAGRGEAPGAPPAPGGRRRAEDQAYGYPPEDDAPRAGGARWR</sequence>
<feature type="transmembrane region" description="Helical" evidence="2">
    <location>
        <begin position="42"/>
        <end position="63"/>
    </location>
</feature>
<dbReference type="Proteomes" id="UP000277671">
    <property type="component" value="Unassembled WGS sequence"/>
</dbReference>
<evidence type="ECO:0000256" key="1">
    <source>
        <dbReference type="SAM" id="MobiDB-lite"/>
    </source>
</evidence>
<dbReference type="OrthoDB" id="3406038at2"/>
<reference evidence="3 4" key="1">
    <citation type="submission" date="2018-10" db="EMBL/GenBank/DDBJ databases">
        <title>Sequencing the genomes of 1000 actinobacteria strains.</title>
        <authorList>
            <person name="Klenk H.-P."/>
        </authorList>
    </citation>
    <scope>NUCLEOTIDE SEQUENCE [LARGE SCALE GENOMIC DNA]</scope>
    <source>
        <strain evidence="3 4">DSM 45175</strain>
    </source>
</reference>
<dbReference type="AlphaFoldDB" id="A0A495JKY4"/>
<feature type="compositionally biased region" description="Low complexity" evidence="1">
    <location>
        <begin position="285"/>
        <end position="295"/>
    </location>
</feature>
<evidence type="ECO:0000313" key="3">
    <source>
        <dbReference type="EMBL" id="RKR89627.1"/>
    </source>
</evidence>
<evidence type="ECO:0000313" key="4">
    <source>
        <dbReference type="Proteomes" id="UP000277671"/>
    </source>
</evidence>
<feature type="compositionally biased region" description="Basic and acidic residues" evidence="1">
    <location>
        <begin position="500"/>
        <end position="521"/>
    </location>
</feature>
<keyword evidence="2" id="KW-1133">Transmembrane helix</keyword>
<dbReference type="EMBL" id="RBKT01000001">
    <property type="protein sequence ID" value="RKR89627.1"/>
    <property type="molecule type" value="Genomic_DNA"/>
</dbReference>
<dbReference type="RefSeq" id="WP_147457058.1">
    <property type="nucleotide sequence ID" value="NZ_RBKT01000001.1"/>
</dbReference>
<feature type="compositionally biased region" description="Low complexity" evidence="1">
    <location>
        <begin position="488"/>
        <end position="497"/>
    </location>
</feature>